<dbReference type="AlphaFoldDB" id="S2JFV9"/>
<protein>
    <recommendedName>
        <fullName evidence="4">Extracellular membrane protein CFEM domain-containing protein</fullName>
    </recommendedName>
</protein>
<dbReference type="VEuPathDB" id="FungiDB:HMPREF1544_04419"/>
<dbReference type="InParanoid" id="S2JFV9"/>
<dbReference type="OrthoDB" id="10281875at2759"/>
<organism evidence="2 3">
    <name type="scientific">Mucor circinelloides f. circinelloides (strain 1006PhL)</name>
    <name type="common">Mucormycosis agent</name>
    <name type="synonym">Calyptromyces circinelloides</name>
    <dbReference type="NCBI Taxonomy" id="1220926"/>
    <lineage>
        <taxon>Eukaryota</taxon>
        <taxon>Fungi</taxon>
        <taxon>Fungi incertae sedis</taxon>
        <taxon>Mucoromycota</taxon>
        <taxon>Mucoromycotina</taxon>
        <taxon>Mucoromycetes</taxon>
        <taxon>Mucorales</taxon>
        <taxon>Mucorineae</taxon>
        <taxon>Mucoraceae</taxon>
        <taxon>Mucor</taxon>
    </lineage>
</organism>
<name>S2JFV9_MUCC1</name>
<proteinExistence type="predicted"/>
<reference evidence="3" key="1">
    <citation type="submission" date="2013-05" db="EMBL/GenBank/DDBJ databases">
        <title>The Genome sequence of Mucor circinelloides f. circinelloides 1006PhL.</title>
        <authorList>
            <consortium name="The Broad Institute Genomics Platform"/>
            <person name="Cuomo C."/>
            <person name="Earl A."/>
            <person name="Findley K."/>
            <person name="Lee S.C."/>
            <person name="Walker B."/>
            <person name="Young S."/>
            <person name="Zeng Q."/>
            <person name="Gargeya S."/>
            <person name="Fitzgerald M."/>
            <person name="Haas B."/>
            <person name="Abouelleil A."/>
            <person name="Allen A.W."/>
            <person name="Alvarado L."/>
            <person name="Arachchi H.M."/>
            <person name="Berlin A.M."/>
            <person name="Chapman S.B."/>
            <person name="Gainer-Dewar J."/>
            <person name="Goldberg J."/>
            <person name="Griggs A."/>
            <person name="Gujja S."/>
            <person name="Hansen M."/>
            <person name="Howarth C."/>
            <person name="Imamovic A."/>
            <person name="Ireland A."/>
            <person name="Larimer J."/>
            <person name="McCowan C."/>
            <person name="Murphy C."/>
            <person name="Pearson M."/>
            <person name="Poon T.W."/>
            <person name="Priest M."/>
            <person name="Roberts A."/>
            <person name="Saif S."/>
            <person name="Shea T."/>
            <person name="Sisk P."/>
            <person name="Sykes S."/>
            <person name="Wortman J."/>
            <person name="Nusbaum C."/>
            <person name="Birren B."/>
        </authorList>
    </citation>
    <scope>NUCLEOTIDE SEQUENCE [LARGE SCALE GENOMIC DNA]</scope>
    <source>
        <strain evidence="3">1006PhL</strain>
    </source>
</reference>
<evidence type="ECO:0000313" key="3">
    <source>
        <dbReference type="Proteomes" id="UP000014254"/>
    </source>
</evidence>
<feature type="chain" id="PRO_5004497265" description="Extracellular membrane protein CFEM domain-containing protein" evidence="1">
    <location>
        <begin position="22"/>
        <end position="124"/>
    </location>
</feature>
<evidence type="ECO:0000256" key="1">
    <source>
        <dbReference type="SAM" id="SignalP"/>
    </source>
</evidence>
<evidence type="ECO:0000313" key="2">
    <source>
        <dbReference type="EMBL" id="EPB88779.1"/>
    </source>
</evidence>
<gene>
    <name evidence="2" type="ORF">HMPREF1544_04419</name>
</gene>
<dbReference type="EMBL" id="KE123945">
    <property type="protein sequence ID" value="EPB88779.1"/>
    <property type="molecule type" value="Genomic_DNA"/>
</dbReference>
<feature type="signal peptide" evidence="1">
    <location>
        <begin position="1"/>
        <end position="21"/>
    </location>
</feature>
<sequence>MKPTLISLFLLLLVTVSYVLADVIIDCQGAFQKCPAGYKQFYTGRNMLKSTCHCRRPNNPEEEDAEKKQFCNNYVAACHQFDSKYKYDDFRSGQCIKALDRCEKKVVQEMCSRLAAEKKMFQCP</sequence>
<accession>S2JFV9</accession>
<keyword evidence="3" id="KW-1185">Reference proteome</keyword>
<keyword evidence="1" id="KW-0732">Signal</keyword>
<evidence type="ECO:0008006" key="4">
    <source>
        <dbReference type="Google" id="ProtNLM"/>
    </source>
</evidence>
<dbReference type="Proteomes" id="UP000014254">
    <property type="component" value="Unassembled WGS sequence"/>
</dbReference>